<dbReference type="AlphaFoldDB" id="A0A9D9IPZ9"/>
<keyword evidence="3" id="KW-0203">Cytokinin biosynthesis</keyword>
<dbReference type="NCBIfam" id="TIGR00730">
    <property type="entry name" value="Rossman fold protein, TIGR00730 family"/>
    <property type="match status" value="1"/>
</dbReference>
<gene>
    <name evidence="4" type="ORF">IAB88_06455</name>
</gene>
<dbReference type="GO" id="GO:0005829">
    <property type="term" value="C:cytosol"/>
    <property type="evidence" value="ECO:0007669"/>
    <property type="project" value="TreeGrafter"/>
</dbReference>
<sequence length="178" mass="19257">MNVTVYLSSRTNINPAFKNATEELAKGLGRMRATLVYGGSNAGQMHVLAAVAKASGAKVTGVIPEVFRHLADPVVDRMIYTKDLGERKSVLRELGDVYVALPGGVGTLDEVMSTLAEMTVRRDYGKKILLVNVDGVFDMLAGQLDKFVELDLADRKAVGTVEVVSSAEECIERLKQLT</sequence>
<keyword evidence="3" id="KW-0378">Hydrolase</keyword>
<dbReference type="InterPro" id="IPR031100">
    <property type="entry name" value="LOG_fam"/>
</dbReference>
<organism evidence="4 5">
    <name type="scientific">Candidatus Limisoma faecipullorum</name>
    <dbReference type="NCBI Taxonomy" id="2840854"/>
    <lineage>
        <taxon>Bacteria</taxon>
        <taxon>Pseudomonadati</taxon>
        <taxon>Bacteroidota</taxon>
        <taxon>Bacteroidia</taxon>
        <taxon>Bacteroidales</taxon>
        <taxon>Candidatus Limisoma</taxon>
    </lineage>
</organism>
<dbReference type="Gene3D" id="3.40.50.450">
    <property type="match status" value="1"/>
</dbReference>
<dbReference type="InterPro" id="IPR005269">
    <property type="entry name" value="LOG"/>
</dbReference>
<dbReference type="GO" id="GO:0009691">
    <property type="term" value="P:cytokinin biosynthetic process"/>
    <property type="evidence" value="ECO:0007669"/>
    <property type="project" value="UniProtKB-UniRule"/>
</dbReference>
<dbReference type="PANTHER" id="PTHR31223:SF70">
    <property type="entry name" value="LOG FAMILY PROTEIN YJL055W"/>
    <property type="match status" value="1"/>
</dbReference>
<comment type="caution">
    <text evidence="4">The sequence shown here is derived from an EMBL/GenBank/DDBJ whole genome shotgun (WGS) entry which is preliminary data.</text>
</comment>
<evidence type="ECO:0000313" key="5">
    <source>
        <dbReference type="Proteomes" id="UP000823598"/>
    </source>
</evidence>
<dbReference type="Pfam" id="PF03641">
    <property type="entry name" value="Lysine_decarbox"/>
    <property type="match status" value="1"/>
</dbReference>
<evidence type="ECO:0000313" key="4">
    <source>
        <dbReference type="EMBL" id="MBO8476617.1"/>
    </source>
</evidence>
<evidence type="ECO:0000256" key="3">
    <source>
        <dbReference type="RuleBase" id="RU363015"/>
    </source>
</evidence>
<reference evidence="4" key="1">
    <citation type="submission" date="2020-10" db="EMBL/GenBank/DDBJ databases">
        <authorList>
            <person name="Gilroy R."/>
        </authorList>
    </citation>
    <scope>NUCLEOTIDE SEQUENCE</scope>
    <source>
        <strain evidence="4">6919</strain>
    </source>
</reference>
<reference evidence="4" key="2">
    <citation type="journal article" date="2021" name="PeerJ">
        <title>Extensive microbial diversity within the chicken gut microbiome revealed by metagenomics and culture.</title>
        <authorList>
            <person name="Gilroy R."/>
            <person name="Ravi A."/>
            <person name="Getino M."/>
            <person name="Pursley I."/>
            <person name="Horton D.L."/>
            <person name="Alikhan N.F."/>
            <person name="Baker D."/>
            <person name="Gharbi K."/>
            <person name="Hall N."/>
            <person name="Watson M."/>
            <person name="Adriaenssens E.M."/>
            <person name="Foster-Nyarko E."/>
            <person name="Jarju S."/>
            <person name="Secka A."/>
            <person name="Antonio M."/>
            <person name="Oren A."/>
            <person name="Chaudhuri R.R."/>
            <person name="La Ragione R."/>
            <person name="Hildebrand F."/>
            <person name="Pallen M.J."/>
        </authorList>
    </citation>
    <scope>NUCLEOTIDE SEQUENCE</scope>
    <source>
        <strain evidence="4">6919</strain>
    </source>
</reference>
<dbReference type="GO" id="GO:0008714">
    <property type="term" value="F:AMP nucleosidase activity"/>
    <property type="evidence" value="ECO:0007669"/>
    <property type="project" value="UniProtKB-EC"/>
</dbReference>
<dbReference type="SUPFAM" id="SSF102405">
    <property type="entry name" value="MCP/YpsA-like"/>
    <property type="match status" value="1"/>
</dbReference>
<dbReference type="EMBL" id="JADIMC010000073">
    <property type="protein sequence ID" value="MBO8476617.1"/>
    <property type="molecule type" value="Genomic_DNA"/>
</dbReference>
<dbReference type="Proteomes" id="UP000823598">
    <property type="component" value="Unassembled WGS sequence"/>
</dbReference>
<dbReference type="PANTHER" id="PTHR31223">
    <property type="entry name" value="LOG FAMILY PROTEIN YJL055W"/>
    <property type="match status" value="1"/>
</dbReference>
<comment type="similarity">
    <text evidence="2 3">Belongs to the LOG family.</text>
</comment>
<evidence type="ECO:0000256" key="1">
    <source>
        <dbReference type="ARBA" id="ARBA00000274"/>
    </source>
</evidence>
<accession>A0A9D9IPZ9</accession>
<name>A0A9D9IPZ9_9BACT</name>
<comment type="catalytic activity">
    <reaction evidence="1">
        <text>AMP + H2O = D-ribose 5-phosphate + adenine</text>
        <dbReference type="Rhea" id="RHEA:20129"/>
        <dbReference type="ChEBI" id="CHEBI:15377"/>
        <dbReference type="ChEBI" id="CHEBI:16708"/>
        <dbReference type="ChEBI" id="CHEBI:78346"/>
        <dbReference type="ChEBI" id="CHEBI:456215"/>
        <dbReference type="EC" id="3.2.2.4"/>
    </reaction>
</comment>
<dbReference type="EC" id="3.2.2.n1" evidence="3"/>
<protein>
    <recommendedName>
        <fullName evidence="3">Cytokinin riboside 5'-monophosphate phosphoribohydrolase</fullName>
        <ecNumber evidence="3">3.2.2.n1</ecNumber>
    </recommendedName>
</protein>
<proteinExistence type="inferred from homology"/>
<evidence type="ECO:0000256" key="2">
    <source>
        <dbReference type="ARBA" id="ARBA00006763"/>
    </source>
</evidence>